<proteinExistence type="predicted"/>
<dbReference type="EMBL" id="DF820485">
    <property type="protein sequence ID" value="GAK30242.1"/>
    <property type="molecule type" value="Genomic_DNA"/>
</dbReference>
<dbReference type="Proteomes" id="UP000030643">
    <property type="component" value="Unassembled WGS sequence"/>
</dbReference>
<gene>
    <name evidence="1" type="ORF">WOSG25_020370</name>
</gene>
<protein>
    <submittedName>
        <fullName evidence="1">Putative membrane protein</fullName>
    </submittedName>
</protein>
<organism evidence="1 2">
    <name type="scientific">Weissella oryzae (strain DSM 25784 / JCM 18191 / LMG 30913 / SG25)</name>
    <dbReference type="NCBI Taxonomy" id="1329250"/>
    <lineage>
        <taxon>Bacteria</taxon>
        <taxon>Bacillati</taxon>
        <taxon>Bacillota</taxon>
        <taxon>Bacilli</taxon>
        <taxon>Lactobacillales</taxon>
        <taxon>Lactobacillaceae</taxon>
        <taxon>Weissella</taxon>
    </lineage>
</organism>
<dbReference type="eggNOG" id="ENOG502ZGR2">
    <property type="taxonomic scope" value="Bacteria"/>
</dbReference>
<dbReference type="AlphaFoldDB" id="A0A069CS71"/>
<reference evidence="2" key="1">
    <citation type="journal article" date="2014" name="Genome Announc.">
        <title>Draft genome sequence of Weissella oryzae SG25T, isolated from fermented rice grains.</title>
        <authorList>
            <person name="Tanizawa Y."/>
            <person name="Fujisawa T."/>
            <person name="Mochizuki T."/>
            <person name="Kaminuma E."/>
            <person name="Suzuki Y."/>
            <person name="Nakamura Y."/>
            <person name="Tohno M."/>
        </authorList>
    </citation>
    <scope>NUCLEOTIDE SEQUENCE [LARGE SCALE GENOMIC DNA]</scope>
    <source>
        <strain evidence="2">DSM 25784 / JCM 18191 / LMG 30913 / SG25</strain>
    </source>
</reference>
<accession>A0A069CS71</accession>
<dbReference type="RefSeq" id="WP_027698364.1">
    <property type="nucleotide sequence ID" value="NZ_DF820485.1"/>
</dbReference>
<evidence type="ECO:0000313" key="2">
    <source>
        <dbReference type="Proteomes" id="UP000030643"/>
    </source>
</evidence>
<sequence>MSKKKYLNLFLALLIGLIFLFLAAFFILFFIFRGIILAGHDSLFRLLARVNYSDLYDTFEFVFISMVVFDLLTVVLKRLIQIKKNQVADLSKNFLNRFWRNNFRIHLTFILLTIFLTISIGLPATIMDSFTAIVSISVLISNLTKTKDKKD</sequence>
<evidence type="ECO:0000313" key="1">
    <source>
        <dbReference type="EMBL" id="GAK30242.1"/>
    </source>
</evidence>
<name>A0A069CS71_WEIOS</name>
<dbReference type="STRING" id="1329250.WOSG25_020370"/>
<keyword evidence="2" id="KW-1185">Reference proteome</keyword>